<dbReference type="Proteomes" id="UP000002964">
    <property type="component" value="Unassembled WGS sequence"/>
</dbReference>
<evidence type="ECO:0000256" key="1">
    <source>
        <dbReference type="SAM" id="MobiDB-lite"/>
    </source>
</evidence>
<name>H8YWA2_9GAMM</name>
<dbReference type="AlphaFoldDB" id="H8YWA2"/>
<dbReference type="STRING" id="631362.Thi970DRAFT_00204"/>
<keyword evidence="3" id="KW-1185">Reference proteome</keyword>
<evidence type="ECO:0000313" key="2">
    <source>
        <dbReference type="EMBL" id="EIC23705.1"/>
    </source>
</evidence>
<evidence type="ECO:0008006" key="4">
    <source>
        <dbReference type="Google" id="ProtNLM"/>
    </source>
</evidence>
<dbReference type="RefSeq" id="WP_009146680.1">
    <property type="nucleotide sequence ID" value="NZ_CP121471.1"/>
</dbReference>
<dbReference type="InterPro" id="IPR027417">
    <property type="entry name" value="P-loop_NTPase"/>
</dbReference>
<proteinExistence type="predicted"/>
<gene>
    <name evidence="2" type="ORF">Thi970DRAFT_00204</name>
</gene>
<accession>H8YWA2</accession>
<sequence>MHRPTTNSAPPRFREAIDSALDLLHDYAEHPAANANANANAKAKELAHPLPSLLEQCQQLLAETDVQNPPPVRTVHSLACTGGTLISRCISAQPNTQVLSEVDPLSPFVPGGFLPTDLIGLSRFSSRPADRETQIQLFLAGLQVLYDQSLRAGQHLILRDHSHGHFHFSDTIPDRPTLRDIVQRAHPVRSLVTVRHPLDAYLSLLDTGWVQHFSPPTLNEYAQRVHAFLDAYPDCPLIRYEDFVAEPTTVMPSLCEALALSYNPDFTDTFAVIELSGNTGRSGDLISPRPRRPHPPRLDQEAQASEAYQTLLTRLSYPA</sequence>
<reference evidence="3" key="1">
    <citation type="submission" date="2011-06" db="EMBL/GenBank/DDBJ databases">
        <authorList>
            <consortium name="US DOE Joint Genome Institute (JGI-PGF)"/>
            <person name="Lucas S."/>
            <person name="Han J."/>
            <person name="Lapidus A."/>
            <person name="Cheng J.-F."/>
            <person name="Goodwin L."/>
            <person name="Pitluck S."/>
            <person name="Peters L."/>
            <person name="Land M.L."/>
            <person name="Hauser L."/>
            <person name="Vogl K."/>
            <person name="Liu Z."/>
            <person name="Overmann J."/>
            <person name="Frigaard N.-U."/>
            <person name="Bryant D.A."/>
            <person name="Woyke T.J."/>
        </authorList>
    </citation>
    <scope>NUCLEOTIDE SEQUENCE [LARGE SCALE GENOMIC DNA]</scope>
    <source>
        <strain evidence="3">970</strain>
    </source>
</reference>
<feature type="region of interest" description="Disordered" evidence="1">
    <location>
        <begin position="281"/>
        <end position="302"/>
    </location>
</feature>
<protein>
    <recommendedName>
        <fullName evidence="4">Sulfotransferase family protein</fullName>
    </recommendedName>
</protein>
<dbReference type="HOGENOM" id="CLU_079552_0_0_6"/>
<dbReference type="eggNOG" id="COG3914">
    <property type="taxonomic scope" value="Bacteria"/>
</dbReference>
<reference evidence="2 3" key="2">
    <citation type="submission" date="2011-11" db="EMBL/GenBank/DDBJ databases">
        <authorList>
            <consortium name="US DOE Joint Genome Institute"/>
            <person name="Lucas S."/>
            <person name="Han J."/>
            <person name="Lapidus A."/>
            <person name="Cheng J.-F."/>
            <person name="Goodwin L."/>
            <person name="Pitluck S."/>
            <person name="Peters L."/>
            <person name="Ovchinnikova G."/>
            <person name="Zhang X."/>
            <person name="Detter J.C."/>
            <person name="Han C."/>
            <person name="Tapia R."/>
            <person name="Land M."/>
            <person name="Hauser L."/>
            <person name="Kyrpides N."/>
            <person name="Ivanova N."/>
            <person name="Pagani I."/>
            <person name="Vogl K."/>
            <person name="Liu Z."/>
            <person name="Overmann J."/>
            <person name="Frigaard N.-U."/>
            <person name="Bryant D."/>
            <person name="Woyke T."/>
        </authorList>
    </citation>
    <scope>NUCLEOTIDE SEQUENCE [LARGE SCALE GENOMIC DNA]</scope>
    <source>
        <strain evidence="2 3">970</strain>
    </source>
</reference>
<dbReference type="Gene3D" id="3.40.50.300">
    <property type="entry name" value="P-loop containing nucleotide triphosphate hydrolases"/>
    <property type="match status" value="1"/>
</dbReference>
<dbReference type="EMBL" id="JH603164">
    <property type="protein sequence ID" value="EIC23705.1"/>
    <property type="molecule type" value="Genomic_DNA"/>
</dbReference>
<dbReference type="OrthoDB" id="7629357at2"/>
<evidence type="ECO:0000313" key="3">
    <source>
        <dbReference type="Proteomes" id="UP000002964"/>
    </source>
</evidence>
<organism evidence="2 3">
    <name type="scientific">Thiorhodovibrio frisius</name>
    <dbReference type="NCBI Taxonomy" id="631362"/>
    <lineage>
        <taxon>Bacteria</taxon>
        <taxon>Pseudomonadati</taxon>
        <taxon>Pseudomonadota</taxon>
        <taxon>Gammaproteobacteria</taxon>
        <taxon>Chromatiales</taxon>
        <taxon>Chromatiaceae</taxon>
        <taxon>Thiorhodovibrio</taxon>
    </lineage>
</organism>
<dbReference type="SUPFAM" id="SSF52540">
    <property type="entry name" value="P-loop containing nucleoside triphosphate hydrolases"/>
    <property type="match status" value="1"/>
</dbReference>